<dbReference type="KEGG" id="xla:108701826"/>
<dbReference type="SUPFAM" id="SSF56496">
    <property type="entry name" value="Fibrinogen C-terminal domain-like"/>
    <property type="match status" value="1"/>
</dbReference>
<dbReference type="PaxDb" id="8355-A0A1L8EVC5"/>
<dbReference type="PANTHER" id="PTHR19143">
    <property type="entry name" value="FIBRINOGEN/TENASCIN/ANGIOPOEITIN"/>
    <property type="match status" value="1"/>
</dbReference>
<protein>
    <submittedName>
        <fullName evidence="2">Fibrinogen-like protein 1-like protein</fullName>
    </submittedName>
</protein>
<accession>A0A1L8EVC5</accession>
<dbReference type="InterPro" id="IPR014716">
    <property type="entry name" value="Fibrinogen_a/b/g_C_1"/>
</dbReference>
<evidence type="ECO:0000313" key="2">
    <source>
        <dbReference type="RefSeq" id="XP_041433071.1"/>
    </source>
</evidence>
<dbReference type="OMA" id="NMHDNMR"/>
<sequence>MSFSRIWPLYLFVLLGALHLGKTQGLNNLYGIENIHMVSDLNDIVNIKDLQKRAVFYTRDCDELYKLGHTKSGLYVIRPKGSPKLVVQCYMYDCNGWTVIQRNSFNTEITWSNAWKTYKYGFGNIESDHWLGNKYIHLLTSQKWNKVRIILTDANNKSKHAEYDSFYIKGEDDNYQLRLGAYSGTAGDSLSNGTLKNMHDNMRFSAHDNDNDRSHNIKCADQFGGGWWYDACYDSQLNRETGIHWQTLCDHNCQTSLILIKPAHMYCHRA</sequence>
<reference evidence="2" key="1">
    <citation type="submission" date="2025-08" db="UniProtKB">
        <authorList>
            <consortium name="RefSeq"/>
        </authorList>
    </citation>
    <scope>IDENTIFICATION</scope>
    <source>
        <strain evidence="2">J_2021</strain>
        <tissue evidence="2">Erythrocytes</tissue>
    </source>
</reference>
<dbReference type="InterPro" id="IPR036056">
    <property type="entry name" value="Fibrinogen-like_C"/>
</dbReference>
<keyword evidence="1" id="KW-1185">Reference proteome</keyword>
<dbReference type="Gene3D" id="3.90.215.10">
    <property type="entry name" value="Gamma Fibrinogen, chain A, domain 1"/>
    <property type="match status" value="1"/>
</dbReference>
<dbReference type="PANTHER" id="PTHR19143:SF457">
    <property type="entry name" value="FIBRINOGEN C-TERMINAL DOMAIN-CONTAINING PROTEIN"/>
    <property type="match status" value="1"/>
</dbReference>
<dbReference type="RefSeq" id="XP_041433071.1">
    <property type="nucleotide sequence ID" value="XM_041577137.1"/>
</dbReference>
<evidence type="ECO:0000313" key="1">
    <source>
        <dbReference type="Proteomes" id="UP000186698"/>
    </source>
</evidence>
<organism evidence="1 2">
    <name type="scientific">Xenopus laevis</name>
    <name type="common">African clawed frog</name>
    <dbReference type="NCBI Taxonomy" id="8355"/>
    <lineage>
        <taxon>Eukaryota</taxon>
        <taxon>Metazoa</taxon>
        <taxon>Chordata</taxon>
        <taxon>Craniata</taxon>
        <taxon>Vertebrata</taxon>
        <taxon>Euteleostomi</taxon>
        <taxon>Amphibia</taxon>
        <taxon>Batrachia</taxon>
        <taxon>Anura</taxon>
        <taxon>Pipoidea</taxon>
        <taxon>Pipidae</taxon>
        <taxon>Xenopodinae</taxon>
        <taxon>Xenopus</taxon>
        <taxon>Xenopus</taxon>
    </lineage>
</organism>
<dbReference type="InterPro" id="IPR002181">
    <property type="entry name" value="Fibrinogen_a/b/g_C_dom"/>
</dbReference>
<dbReference type="Pfam" id="PF00147">
    <property type="entry name" value="Fibrinogen_C"/>
    <property type="match status" value="1"/>
</dbReference>
<dbReference type="GeneID" id="108701826"/>
<dbReference type="STRING" id="8355.A0A1L8EVC5"/>
<dbReference type="PROSITE" id="PS51406">
    <property type="entry name" value="FIBRINOGEN_C_2"/>
    <property type="match status" value="1"/>
</dbReference>
<dbReference type="GO" id="GO:0005615">
    <property type="term" value="C:extracellular space"/>
    <property type="evidence" value="ECO:0000318"/>
    <property type="project" value="GO_Central"/>
</dbReference>
<gene>
    <name evidence="2" type="primary">LOC108701826</name>
</gene>
<dbReference type="InterPro" id="IPR050373">
    <property type="entry name" value="Fibrinogen_C-term_domain"/>
</dbReference>
<dbReference type="Proteomes" id="UP000186698">
    <property type="component" value="Chromosome 9_10L"/>
</dbReference>
<dbReference type="SMART" id="SM00186">
    <property type="entry name" value="FBG"/>
    <property type="match status" value="1"/>
</dbReference>
<dbReference type="OrthoDB" id="7735550at2759"/>
<proteinExistence type="predicted"/>
<dbReference type="CDD" id="cd00087">
    <property type="entry name" value="FReD"/>
    <property type="match status" value="1"/>
</dbReference>
<name>A0A1L8EVC5_XENLA</name>
<dbReference type="AlphaFoldDB" id="A0A1L8EVC5"/>